<dbReference type="OrthoDB" id="1452926at2"/>
<dbReference type="RefSeq" id="WP_140990306.1">
    <property type="nucleotide sequence ID" value="NZ_VHIQ01000004.1"/>
</dbReference>
<protein>
    <submittedName>
        <fullName evidence="2">Uncharacterized protein</fullName>
    </submittedName>
</protein>
<keyword evidence="1" id="KW-0812">Transmembrane</keyword>
<feature type="transmembrane region" description="Helical" evidence="1">
    <location>
        <begin position="40"/>
        <end position="58"/>
    </location>
</feature>
<gene>
    <name evidence="2" type="ORF">FJ651_09640</name>
</gene>
<comment type="caution">
    <text evidence="2">The sequence shown here is derived from an EMBL/GenBank/DDBJ whole genome shotgun (WGS) entry which is preliminary data.</text>
</comment>
<keyword evidence="1" id="KW-1133">Transmembrane helix</keyword>
<organism evidence="2 3">
    <name type="scientific">Paucihalobacter ruber</name>
    <dbReference type="NCBI Taxonomy" id="2567861"/>
    <lineage>
        <taxon>Bacteria</taxon>
        <taxon>Pseudomonadati</taxon>
        <taxon>Bacteroidota</taxon>
        <taxon>Flavobacteriia</taxon>
        <taxon>Flavobacteriales</taxon>
        <taxon>Flavobacteriaceae</taxon>
        <taxon>Paucihalobacter</taxon>
    </lineage>
</organism>
<accession>A0A506PIE0</accession>
<sequence length="161" mass="18763">MRTNNGKVKNVIVSTYFVLILVAILAATVFSAFADLTPNPTLTFLLILVVFLVAFGIVHQISKYFEYDSDGMKVVVMNRGLLLADYFNYREHKIEFDKQELKAFKFNNFWVYKNLVLHLKSPSGRSRVERFNVTLVGRKKRRYIKQSLSKIIKYNKKAKED</sequence>
<keyword evidence="3" id="KW-1185">Reference proteome</keyword>
<reference evidence="2 3" key="1">
    <citation type="submission" date="2019-06" db="EMBL/GenBank/DDBJ databases">
        <title>Flavobacteriaceae Paucihalobacterium erythroidium CWB-1, complete genome.</title>
        <authorList>
            <person name="Wu S."/>
        </authorList>
    </citation>
    <scope>NUCLEOTIDE SEQUENCE [LARGE SCALE GENOMIC DNA]</scope>
    <source>
        <strain evidence="2 3">CWB-1</strain>
    </source>
</reference>
<keyword evidence="1" id="KW-0472">Membrane</keyword>
<evidence type="ECO:0000313" key="3">
    <source>
        <dbReference type="Proteomes" id="UP000317332"/>
    </source>
</evidence>
<proteinExistence type="predicted"/>
<dbReference type="EMBL" id="VHIQ01000004">
    <property type="protein sequence ID" value="TPV33344.1"/>
    <property type="molecule type" value="Genomic_DNA"/>
</dbReference>
<evidence type="ECO:0000256" key="1">
    <source>
        <dbReference type="SAM" id="Phobius"/>
    </source>
</evidence>
<feature type="transmembrane region" description="Helical" evidence="1">
    <location>
        <begin position="12"/>
        <end position="34"/>
    </location>
</feature>
<dbReference type="Proteomes" id="UP000317332">
    <property type="component" value="Unassembled WGS sequence"/>
</dbReference>
<name>A0A506PIE0_9FLAO</name>
<dbReference type="AlphaFoldDB" id="A0A506PIE0"/>
<evidence type="ECO:0000313" key="2">
    <source>
        <dbReference type="EMBL" id="TPV33344.1"/>
    </source>
</evidence>